<dbReference type="GO" id="GO:0031966">
    <property type="term" value="C:mitochondrial membrane"/>
    <property type="evidence" value="ECO:0007669"/>
    <property type="project" value="UniProtKB-SubCell"/>
</dbReference>
<organism evidence="12 13">
    <name type="scientific">Puccinia striiformis</name>
    <dbReference type="NCBI Taxonomy" id="27350"/>
    <lineage>
        <taxon>Eukaryota</taxon>
        <taxon>Fungi</taxon>
        <taxon>Dikarya</taxon>
        <taxon>Basidiomycota</taxon>
        <taxon>Pucciniomycotina</taxon>
        <taxon>Pucciniomycetes</taxon>
        <taxon>Pucciniales</taxon>
        <taxon>Pucciniaceae</taxon>
        <taxon>Puccinia</taxon>
    </lineage>
</organism>
<comment type="subcellular location">
    <subcellularLocation>
        <location evidence="1">Mitochondrion membrane</location>
        <topology evidence="1">Multi-pass membrane protein</topology>
    </subcellularLocation>
</comment>
<keyword evidence="5 11" id="KW-1133">Transmembrane helix</keyword>
<dbReference type="VEuPathDB" id="FungiDB:PSTT_16416"/>
<evidence type="ECO:0008006" key="14">
    <source>
        <dbReference type="Google" id="ProtNLM"/>
    </source>
</evidence>
<dbReference type="Proteomes" id="UP000238274">
    <property type="component" value="Unassembled WGS sequence"/>
</dbReference>
<keyword evidence="13" id="KW-1185">Reference proteome</keyword>
<feature type="non-terminal residue" evidence="12">
    <location>
        <position position="317"/>
    </location>
</feature>
<dbReference type="GO" id="GO:0055085">
    <property type="term" value="P:transmembrane transport"/>
    <property type="evidence" value="ECO:0007669"/>
    <property type="project" value="InterPro"/>
</dbReference>
<feature type="repeat" description="Solcar" evidence="8">
    <location>
        <begin position="242"/>
        <end position="315"/>
    </location>
</feature>
<dbReference type="PANTHER" id="PTHR24089">
    <property type="entry name" value="SOLUTE CARRIER FAMILY 25"/>
    <property type="match status" value="1"/>
</dbReference>
<name>A0A2S4VGJ5_9BASI</name>
<dbReference type="InterPro" id="IPR023395">
    <property type="entry name" value="MCP_dom_sf"/>
</dbReference>
<keyword evidence="4" id="KW-0677">Repeat</keyword>
<feature type="transmembrane region" description="Helical" evidence="11">
    <location>
        <begin position="245"/>
        <end position="265"/>
    </location>
</feature>
<dbReference type="SUPFAM" id="SSF103506">
    <property type="entry name" value="Mitochondrial carrier"/>
    <property type="match status" value="1"/>
</dbReference>
<dbReference type="VEuPathDB" id="FungiDB:PSHT_09543"/>
<evidence type="ECO:0000313" key="12">
    <source>
        <dbReference type="EMBL" id="POW08500.1"/>
    </source>
</evidence>
<dbReference type="Gene3D" id="1.50.40.10">
    <property type="entry name" value="Mitochondrial carrier domain"/>
    <property type="match status" value="1"/>
</dbReference>
<reference evidence="13" key="3">
    <citation type="journal article" date="2018" name="Mol. Plant Microbe Interact.">
        <title>Genome sequence resources for the wheat stripe rust pathogen (Puccinia striiformis f. sp. tritici) and the barley stripe rust pathogen (Puccinia striiformis f. sp. hordei).</title>
        <authorList>
            <person name="Xia C."/>
            <person name="Wang M."/>
            <person name="Yin C."/>
            <person name="Cornejo O.E."/>
            <person name="Hulbert S.H."/>
            <person name="Chen X."/>
        </authorList>
    </citation>
    <scope>NUCLEOTIDE SEQUENCE [LARGE SCALE GENOMIC DNA]</scope>
    <source>
        <strain evidence="13">93TX-2</strain>
    </source>
</reference>
<evidence type="ECO:0000256" key="4">
    <source>
        <dbReference type="ARBA" id="ARBA00022737"/>
    </source>
</evidence>
<evidence type="ECO:0000256" key="1">
    <source>
        <dbReference type="ARBA" id="ARBA00004225"/>
    </source>
</evidence>
<accession>A0A2S4VGJ5</accession>
<dbReference type="PRINTS" id="PR00926">
    <property type="entry name" value="MITOCARRIER"/>
</dbReference>
<evidence type="ECO:0000256" key="3">
    <source>
        <dbReference type="ARBA" id="ARBA00022692"/>
    </source>
</evidence>
<protein>
    <recommendedName>
        <fullName evidence="14">Mitochondrial carrier protein</fullName>
    </recommendedName>
</protein>
<keyword evidence="3 8" id="KW-0812">Transmembrane</keyword>
<evidence type="ECO:0000256" key="10">
    <source>
        <dbReference type="SAM" id="MobiDB-lite"/>
    </source>
</evidence>
<proteinExistence type="inferred from homology"/>
<dbReference type="EMBL" id="PKSM01000136">
    <property type="protein sequence ID" value="POW08500.1"/>
    <property type="molecule type" value="Genomic_DNA"/>
</dbReference>
<dbReference type="InterPro" id="IPR018108">
    <property type="entry name" value="MCP_transmembrane"/>
</dbReference>
<keyword evidence="2 9" id="KW-0813">Transport</keyword>
<evidence type="ECO:0000313" key="13">
    <source>
        <dbReference type="Proteomes" id="UP000238274"/>
    </source>
</evidence>
<feature type="transmembrane region" description="Helical" evidence="11">
    <location>
        <begin position="203"/>
        <end position="225"/>
    </location>
</feature>
<feature type="region of interest" description="Disordered" evidence="10">
    <location>
        <begin position="26"/>
        <end position="46"/>
    </location>
</feature>
<feature type="non-terminal residue" evidence="12">
    <location>
        <position position="1"/>
    </location>
</feature>
<keyword evidence="6" id="KW-0496">Mitochondrion</keyword>
<gene>
    <name evidence="12" type="ORF">PSHT_09543</name>
</gene>
<evidence type="ECO:0000256" key="11">
    <source>
        <dbReference type="SAM" id="Phobius"/>
    </source>
</evidence>
<evidence type="ECO:0000256" key="9">
    <source>
        <dbReference type="RuleBase" id="RU000488"/>
    </source>
</evidence>
<sequence>RLDPTQHNQKHNINLSIPRGTTFAASTSQSTSLSQPSPTSSGQSSSTVSGVAGGIAGCLAKTLVSPLDRVKILFQTGNSDYAKYTGSLGGVFRAISAIWNQAGIRGLVQGHSATLFWGFPYAGIKFIDSRLKVHSWSLKWSNMAVFVTYPLKIVRVRAAIQTRKSSNEIVRVRDVARSLYLEKPSIPSTWDIKFFQRLPITKFYRGFSPVICGMVPYAGTSFLVWGTLQSKLPKHLPNGMGDNVVVKLLCGSIAGMAAQTVSYPLEIIRQKMQTARLIFNTQGFCGFFVGLSIGYLKVIPTTAISFVTWSKLKVWFK</sequence>
<comment type="caution">
    <text evidence="12">The sequence shown here is derived from an EMBL/GenBank/DDBJ whole genome shotgun (WGS) entry which is preliminary data.</text>
</comment>
<reference evidence="12 13" key="1">
    <citation type="submission" date="2017-12" db="EMBL/GenBank/DDBJ databases">
        <title>Gene loss provides genomic basis for host adaptation in cereal stripe rust fungi.</title>
        <authorList>
            <person name="Xia C."/>
        </authorList>
    </citation>
    <scope>NUCLEOTIDE SEQUENCE [LARGE SCALE GENOMIC DNA]</scope>
    <source>
        <strain evidence="12 13">93TX-2</strain>
    </source>
</reference>
<reference evidence="13" key="2">
    <citation type="journal article" date="2018" name="BMC Genomics">
        <title>Genomic insights into host adaptation between the wheat stripe rust pathogen (Puccinia striiformis f. sp. tritici) and the barley stripe rust pathogen (Puccinia striiformis f. sp. hordei).</title>
        <authorList>
            <person name="Xia C."/>
            <person name="Wang M."/>
            <person name="Yin C."/>
            <person name="Cornejo O.E."/>
            <person name="Hulbert S.H."/>
            <person name="Chen X."/>
        </authorList>
    </citation>
    <scope>NUCLEOTIDE SEQUENCE [LARGE SCALE GENOMIC DNA]</scope>
    <source>
        <strain evidence="13">93TX-2</strain>
    </source>
</reference>
<evidence type="ECO:0000256" key="6">
    <source>
        <dbReference type="ARBA" id="ARBA00023128"/>
    </source>
</evidence>
<evidence type="ECO:0000256" key="2">
    <source>
        <dbReference type="ARBA" id="ARBA00022448"/>
    </source>
</evidence>
<evidence type="ECO:0000256" key="5">
    <source>
        <dbReference type="ARBA" id="ARBA00022989"/>
    </source>
</evidence>
<dbReference type="InterPro" id="IPR002067">
    <property type="entry name" value="MCP"/>
</dbReference>
<evidence type="ECO:0000256" key="7">
    <source>
        <dbReference type="ARBA" id="ARBA00023136"/>
    </source>
</evidence>
<feature type="repeat" description="Solcar" evidence="8">
    <location>
        <begin position="44"/>
        <end position="135"/>
    </location>
</feature>
<dbReference type="PROSITE" id="PS50920">
    <property type="entry name" value="SOLCAR"/>
    <property type="match status" value="2"/>
</dbReference>
<comment type="similarity">
    <text evidence="9">Belongs to the mitochondrial carrier (TC 2.A.29) family.</text>
</comment>
<dbReference type="OrthoDB" id="270584at2759"/>
<evidence type="ECO:0000256" key="8">
    <source>
        <dbReference type="PROSITE-ProRule" id="PRU00282"/>
    </source>
</evidence>
<keyword evidence="7 8" id="KW-0472">Membrane</keyword>
<dbReference type="Pfam" id="PF00153">
    <property type="entry name" value="Mito_carr"/>
    <property type="match status" value="3"/>
</dbReference>
<dbReference type="AlphaFoldDB" id="A0A2S4VGJ5"/>